<evidence type="ECO:0000256" key="4">
    <source>
        <dbReference type="ARBA" id="ARBA00022679"/>
    </source>
</evidence>
<evidence type="ECO:0000256" key="6">
    <source>
        <dbReference type="ARBA" id="ARBA00022989"/>
    </source>
</evidence>
<evidence type="ECO:0000256" key="5">
    <source>
        <dbReference type="ARBA" id="ARBA00022692"/>
    </source>
</evidence>
<keyword evidence="6" id="KW-1133">Transmembrane helix</keyword>
<dbReference type="Proteomes" id="UP000314294">
    <property type="component" value="Unassembled WGS sequence"/>
</dbReference>
<dbReference type="EMBL" id="SRLO01000380">
    <property type="protein sequence ID" value="TNN58380.1"/>
    <property type="molecule type" value="Genomic_DNA"/>
</dbReference>
<name>A0A4Z2GYP5_9TELE</name>
<dbReference type="AlphaFoldDB" id="A0A4Z2GYP5"/>
<protein>
    <submittedName>
        <fullName evidence="9">Putative C-mannosyltransferase DPY19L3</fullName>
    </submittedName>
</protein>
<feature type="region of interest" description="Disordered" evidence="8">
    <location>
        <begin position="1"/>
        <end position="49"/>
    </location>
</feature>
<keyword evidence="5" id="KW-0812">Transmembrane</keyword>
<keyword evidence="7" id="KW-0472">Membrane</keyword>
<gene>
    <name evidence="9" type="primary">Dpy19l3_1</name>
    <name evidence="9" type="ORF">EYF80_031391</name>
</gene>
<dbReference type="GO" id="GO:0000030">
    <property type="term" value="F:mannosyltransferase activity"/>
    <property type="evidence" value="ECO:0007669"/>
    <property type="project" value="TreeGrafter"/>
</dbReference>
<organism evidence="9 10">
    <name type="scientific">Liparis tanakae</name>
    <name type="common">Tanaka's snailfish</name>
    <dbReference type="NCBI Taxonomy" id="230148"/>
    <lineage>
        <taxon>Eukaryota</taxon>
        <taxon>Metazoa</taxon>
        <taxon>Chordata</taxon>
        <taxon>Craniata</taxon>
        <taxon>Vertebrata</taxon>
        <taxon>Euteleostomi</taxon>
        <taxon>Actinopterygii</taxon>
        <taxon>Neopterygii</taxon>
        <taxon>Teleostei</taxon>
        <taxon>Neoteleostei</taxon>
        <taxon>Acanthomorphata</taxon>
        <taxon>Eupercaria</taxon>
        <taxon>Perciformes</taxon>
        <taxon>Cottioidei</taxon>
        <taxon>Cottales</taxon>
        <taxon>Liparidae</taxon>
        <taxon>Liparis</taxon>
    </lineage>
</organism>
<evidence type="ECO:0000256" key="8">
    <source>
        <dbReference type="SAM" id="MobiDB-lite"/>
    </source>
</evidence>
<comment type="similarity">
    <text evidence="2">Belongs to the dpy-19 family.</text>
</comment>
<feature type="compositionally biased region" description="Basic residues" evidence="8">
    <location>
        <begin position="1"/>
        <end position="14"/>
    </location>
</feature>
<evidence type="ECO:0000313" key="9">
    <source>
        <dbReference type="EMBL" id="TNN58380.1"/>
    </source>
</evidence>
<dbReference type="OrthoDB" id="6019623at2759"/>
<evidence type="ECO:0000256" key="7">
    <source>
        <dbReference type="ARBA" id="ARBA00023136"/>
    </source>
</evidence>
<dbReference type="GO" id="GO:0005637">
    <property type="term" value="C:nuclear inner membrane"/>
    <property type="evidence" value="ECO:0007669"/>
    <property type="project" value="TreeGrafter"/>
</dbReference>
<evidence type="ECO:0000313" key="10">
    <source>
        <dbReference type="Proteomes" id="UP000314294"/>
    </source>
</evidence>
<dbReference type="PANTHER" id="PTHR31488:SF4">
    <property type="entry name" value="C-MANNOSYLTRANSFERASE DPY19L3-RELATED"/>
    <property type="match status" value="1"/>
</dbReference>
<dbReference type="Pfam" id="PF10034">
    <property type="entry name" value="Dpy19"/>
    <property type="match status" value="1"/>
</dbReference>
<evidence type="ECO:0000256" key="1">
    <source>
        <dbReference type="ARBA" id="ARBA00004141"/>
    </source>
</evidence>
<keyword evidence="10" id="KW-1185">Reference proteome</keyword>
<comment type="subcellular location">
    <subcellularLocation>
        <location evidence="1">Membrane</location>
        <topology evidence="1">Multi-pass membrane protein</topology>
    </subcellularLocation>
</comment>
<comment type="caution">
    <text evidence="9">The sequence shown here is derived from an EMBL/GenBank/DDBJ whole genome shotgun (WGS) entry which is preliminary data.</text>
</comment>
<keyword evidence="3 9" id="KW-0328">Glycosyltransferase</keyword>
<proteinExistence type="inferred from homology"/>
<reference evidence="9 10" key="1">
    <citation type="submission" date="2019-03" db="EMBL/GenBank/DDBJ databases">
        <title>First draft genome of Liparis tanakae, snailfish: a comprehensive survey of snailfish specific genes.</title>
        <authorList>
            <person name="Kim W."/>
            <person name="Song I."/>
            <person name="Jeong J.-H."/>
            <person name="Kim D."/>
            <person name="Kim S."/>
            <person name="Ryu S."/>
            <person name="Song J.Y."/>
            <person name="Lee S.K."/>
        </authorList>
    </citation>
    <scope>NUCLEOTIDE SEQUENCE [LARGE SCALE GENOMIC DNA]</scope>
    <source>
        <tissue evidence="9">Muscle</tissue>
    </source>
</reference>
<dbReference type="PANTHER" id="PTHR31488">
    <property type="entry name" value="DPY-19-LIKE 1, LIKE (H. SAPIENS)"/>
    <property type="match status" value="1"/>
</dbReference>
<sequence length="235" mass="25726">MELRKRVKLGKLQHHPGPPRDAATEGRCGSNAMLGMERSGPGEASQLGRPGAHSCPGILPWRRCFSVATGLSLAGLVALTQAWCVNAIHENLLWFSQLTEVEREISFRTECGLYYSYYKQMLQAPSIQEGRQASPLVQDGGGQRVRSSLNDKEVKVRTHDPTHQEEEVEVETHPLDPGVLQHLAGAQTVLGVPNQKSGDEVFGAGGDVSPVLLRERVLPLLDALKQRVLEQTRPG</sequence>
<dbReference type="InterPro" id="IPR018732">
    <property type="entry name" value="Dpy-19/Dpy-19-like"/>
</dbReference>
<keyword evidence="4 9" id="KW-0808">Transferase</keyword>
<evidence type="ECO:0000256" key="3">
    <source>
        <dbReference type="ARBA" id="ARBA00022676"/>
    </source>
</evidence>
<evidence type="ECO:0000256" key="2">
    <source>
        <dbReference type="ARBA" id="ARBA00008744"/>
    </source>
</evidence>
<accession>A0A4Z2GYP5</accession>